<dbReference type="PROSITE" id="PS01154">
    <property type="entry name" value="RNA_POL_L_13KD"/>
    <property type="match status" value="1"/>
</dbReference>
<reference evidence="8" key="1">
    <citation type="submission" date="2011-02" db="EMBL/GenBank/DDBJ databases">
        <authorList>
            <person name="Aslett M."/>
        </authorList>
    </citation>
    <scope>NUCLEOTIDE SEQUENCE</scope>
    <source>
        <strain evidence="8">Liverpool</strain>
    </source>
</reference>
<dbReference type="GO" id="GO:0003677">
    <property type="term" value="F:DNA binding"/>
    <property type="evidence" value="ECO:0007669"/>
    <property type="project" value="InterPro"/>
</dbReference>
<evidence type="ECO:0000256" key="3">
    <source>
        <dbReference type="ARBA" id="ARBA00023163"/>
    </source>
</evidence>
<dbReference type="EMBL" id="FR823389">
    <property type="protein sequence ID" value="CBZ52805.1"/>
    <property type="molecule type" value="Genomic_DNA"/>
</dbReference>
<dbReference type="GeneID" id="13443485"/>
<reference evidence="9" key="4">
    <citation type="journal article" date="2015" name="PLoS ONE">
        <title>Comprehensive Evaluation of Toxoplasma gondii VEG and Neospora caninum LIV Genomes with Tachyzoite Stage Transcriptome and Proteome Defines Novel Transcript Features.</title>
        <authorList>
            <person name="Ramaprasad A."/>
            <person name="Mourier T."/>
            <person name="Naeem R."/>
            <person name="Malas T.B."/>
            <person name="Moussa E."/>
            <person name="Panigrahi A."/>
            <person name="Vermont S.J."/>
            <person name="Otto T.D."/>
            <person name="Wastling J."/>
            <person name="Pain A."/>
        </authorList>
    </citation>
    <scope>NUCLEOTIDE SEQUENCE</scope>
    <source>
        <strain evidence="9">Liverpool</strain>
    </source>
</reference>
<evidence type="ECO:0000256" key="1">
    <source>
        <dbReference type="ARBA" id="ARBA00004123"/>
    </source>
</evidence>
<evidence type="ECO:0000259" key="7">
    <source>
        <dbReference type="Pfam" id="PF13656"/>
    </source>
</evidence>
<dbReference type="FunCoup" id="F0VGG1">
    <property type="interactions" value="200"/>
</dbReference>
<dbReference type="EMBL" id="LN714482">
    <property type="protein sequence ID" value="CEL66787.1"/>
    <property type="molecule type" value="Genomic_DNA"/>
</dbReference>
<dbReference type="RefSeq" id="XP_003882837.1">
    <property type="nucleotide sequence ID" value="XM_003882788.1"/>
</dbReference>
<reference evidence="8" key="2">
    <citation type="submission" date="2011-03" db="EMBL/GenBank/DDBJ databases">
        <title>Comparative genomics and transcriptomics of Neospora caninum and Toxoplasma gondii.</title>
        <authorList>
            <person name="Reid A.J."/>
            <person name="Sohal A."/>
            <person name="Harris D."/>
            <person name="Quail M."/>
            <person name="Sanders M."/>
            <person name="Berriman M."/>
            <person name="Wastling J.M."/>
            <person name="Pain A."/>
        </authorList>
    </citation>
    <scope>NUCLEOTIDE SEQUENCE</scope>
    <source>
        <strain evidence="8">Liverpool</strain>
    </source>
</reference>
<dbReference type="InterPro" id="IPR036603">
    <property type="entry name" value="RBP11-like"/>
</dbReference>
<dbReference type="Pfam" id="PF13656">
    <property type="entry name" value="RNA_pol_L_2"/>
    <property type="match status" value="1"/>
</dbReference>
<accession>F0VGG1</accession>
<dbReference type="GO" id="GO:0005666">
    <property type="term" value="C:RNA polymerase III complex"/>
    <property type="evidence" value="ECO:0007669"/>
    <property type="project" value="TreeGrafter"/>
</dbReference>
<sequence>MADGGAGGSPHGASSNPSGKTWRTGVHEQEACKSAQLTFTLTGEDHTLGNAIRSILVRKPGVEFAGYSVPHPTQPEMNIRLQTTGESAMQLLRESFDDLANICDHLDTLYDEALEEFSRKQGESSERAS</sequence>
<dbReference type="CDD" id="cd07029">
    <property type="entry name" value="RNAP_I_III_AC19"/>
    <property type="match status" value="1"/>
</dbReference>
<dbReference type="eggNOG" id="KOG3438">
    <property type="taxonomic scope" value="Eukaryota"/>
</dbReference>
<evidence type="ECO:0000256" key="2">
    <source>
        <dbReference type="ARBA" id="ARBA00022478"/>
    </source>
</evidence>
<dbReference type="GO" id="GO:0006383">
    <property type="term" value="P:transcription by RNA polymerase III"/>
    <property type="evidence" value="ECO:0007669"/>
    <property type="project" value="TreeGrafter"/>
</dbReference>
<feature type="region of interest" description="Disordered" evidence="6">
    <location>
        <begin position="1"/>
        <end position="26"/>
    </location>
</feature>
<dbReference type="InterPro" id="IPR022905">
    <property type="entry name" value="Rpo11-like"/>
</dbReference>
<gene>
    <name evidence="9" type="ORF">BN1204_025940</name>
    <name evidence="8" type="ORF">NCLIV_025940</name>
</gene>
<dbReference type="OrthoDB" id="510325at2759"/>
<dbReference type="SUPFAM" id="SSF55257">
    <property type="entry name" value="RBP11-like subunits of RNA polymerase"/>
    <property type="match status" value="1"/>
</dbReference>
<comment type="subcellular location">
    <subcellularLocation>
        <location evidence="1">Nucleus</location>
    </subcellularLocation>
</comment>
<dbReference type="AlphaFoldDB" id="F0VGG1"/>
<dbReference type="InterPro" id="IPR033898">
    <property type="entry name" value="RNAP_AC19"/>
</dbReference>
<evidence type="ECO:0000256" key="5">
    <source>
        <dbReference type="ARBA" id="ARBA00025751"/>
    </source>
</evidence>
<dbReference type="VEuPathDB" id="ToxoDB:NCLIV_025940"/>
<evidence type="ECO:0000256" key="6">
    <source>
        <dbReference type="SAM" id="MobiDB-lite"/>
    </source>
</evidence>
<evidence type="ECO:0000256" key="4">
    <source>
        <dbReference type="ARBA" id="ARBA00023242"/>
    </source>
</evidence>
<feature type="domain" description="DNA-directed RNA polymerase RBP11-like dimerisation" evidence="7">
    <location>
        <begin position="37"/>
        <end position="107"/>
    </location>
</feature>
<organism evidence="8 10">
    <name type="scientific">Neospora caninum (strain Liverpool)</name>
    <dbReference type="NCBI Taxonomy" id="572307"/>
    <lineage>
        <taxon>Eukaryota</taxon>
        <taxon>Sar</taxon>
        <taxon>Alveolata</taxon>
        <taxon>Apicomplexa</taxon>
        <taxon>Conoidasida</taxon>
        <taxon>Coccidia</taxon>
        <taxon>Eucoccidiorida</taxon>
        <taxon>Eimeriorina</taxon>
        <taxon>Sarcocystidae</taxon>
        <taxon>Neospora</taxon>
    </lineage>
</organism>
<proteinExistence type="inferred from homology"/>
<dbReference type="GO" id="GO:0006362">
    <property type="term" value="P:transcription elongation by RNA polymerase I"/>
    <property type="evidence" value="ECO:0007669"/>
    <property type="project" value="TreeGrafter"/>
</dbReference>
<dbReference type="HAMAP" id="MF_00261">
    <property type="entry name" value="RNApol_arch_Rpo11"/>
    <property type="match status" value="1"/>
</dbReference>
<keyword evidence="10" id="KW-1185">Reference proteome</keyword>
<dbReference type="GO" id="GO:0046983">
    <property type="term" value="F:protein dimerization activity"/>
    <property type="evidence" value="ECO:0007669"/>
    <property type="project" value="InterPro"/>
</dbReference>
<comment type="similarity">
    <text evidence="5">Belongs to the archaeal Rpo11/eukaryotic RPB11/RPC19 RNA polymerase subunit family.</text>
</comment>
<dbReference type="InterPro" id="IPR008193">
    <property type="entry name" value="RNA_pol_Rpb11_13-16kDa_CS"/>
</dbReference>
<dbReference type="InParanoid" id="F0VGG1"/>
<dbReference type="PANTHER" id="PTHR13946:SF28">
    <property type="entry name" value="DNA-DIRECTED RNA POLYMERASES I AND III SUBUNIT RPAC2"/>
    <property type="match status" value="1"/>
</dbReference>
<dbReference type="Gene3D" id="3.30.1360.10">
    <property type="entry name" value="RNA polymerase, RBP11-like subunit"/>
    <property type="match status" value="1"/>
</dbReference>
<evidence type="ECO:0000313" key="8">
    <source>
        <dbReference type="EMBL" id="CBZ52805.1"/>
    </source>
</evidence>
<keyword evidence="3" id="KW-0804">Transcription</keyword>
<dbReference type="GO" id="GO:0003899">
    <property type="term" value="F:DNA-directed RNA polymerase activity"/>
    <property type="evidence" value="ECO:0007669"/>
    <property type="project" value="InterPro"/>
</dbReference>
<dbReference type="GO" id="GO:0005736">
    <property type="term" value="C:RNA polymerase I complex"/>
    <property type="evidence" value="ECO:0007669"/>
    <property type="project" value="TreeGrafter"/>
</dbReference>
<keyword evidence="2 8" id="KW-0240">DNA-directed RNA polymerase</keyword>
<dbReference type="OMA" id="MRIQMYD"/>
<protein>
    <submittedName>
        <fullName evidence="8">DNA-directed RNA polymerase I 16 kDa polypeptide,related</fullName>
    </submittedName>
</protein>
<name>F0VGG1_NEOCL</name>
<dbReference type="PANTHER" id="PTHR13946">
    <property type="entry name" value="DNA-DIRECTED RNA POLYMERASE I,II,III"/>
    <property type="match status" value="1"/>
</dbReference>
<dbReference type="InterPro" id="IPR009025">
    <property type="entry name" value="RBP11-like_dimer"/>
</dbReference>
<keyword evidence="4" id="KW-0539">Nucleus</keyword>
<reference evidence="10" key="3">
    <citation type="journal article" date="2012" name="PLoS Pathog.">
        <title>Comparative genomics of the apicomplexan parasites Toxoplasma gondii and Neospora caninum: Coccidia differing in host range and transmission strategy.</title>
        <authorList>
            <person name="Reid A.J."/>
            <person name="Vermont S.J."/>
            <person name="Cotton J.A."/>
            <person name="Harris D."/>
            <person name="Hill-Cawthorne G.A."/>
            <person name="Konen-Waisman S."/>
            <person name="Latham S.M."/>
            <person name="Mourier T."/>
            <person name="Norton R."/>
            <person name="Quail M.A."/>
            <person name="Sanders M."/>
            <person name="Shanmugam D."/>
            <person name="Sohal A."/>
            <person name="Wasmuth J.D."/>
            <person name="Brunk B."/>
            <person name="Grigg M.E."/>
            <person name="Howard J.C."/>
            <person name="Parkinson J."/>
            <person name="Roos D.S."/>
            <person name="Trees A.J."/>
            <person name="Berriman M."/>
            <person name="Pain A."/>
            <person name="Wastling J.M."/>
        </authorList>
    </citation>
    <scope>NUCLEOTIDE SEQUENCE [LARGE SCALE GENOMIC DNA]</scope>
    <source>
        <strain evidence="10">Liverpool</strain>
    </source>
</reference>
<dbReference type="Proteomes" id="UP000007494">
    <property type="component" value="Chromosome VIIb"/>
</dbReference>
<evidence type="ECO:0000313" key="10">
    <source>
        <dbReference type="Proteomes" id="UP000007494"/>
    </source>
</evidence>
<evidence type="ECO:0000313" key="9">
    <source>
        <dbReference type="EMBL" id="CEL66787.1"/>
    </source>
</evidence>
<feature type="compositionally biased region" description="Gly residues" evidence="6">
    <location>
        <begin position="1"/>
        <end position="10"/>
    </location>
</feature>